<comment type="caution">
    <text evidence="2">The sequence shown here is derived from an EMBL/GenBank/DDBJ whole genome shotgun (WGS) entry which is preliminary data.</text>
</comment>
<protein>
    <submittedName>
        <fullName evidence="2">Metal-dependent hydrolase</fullName>
    </submittedName>
</protein>
<dbReference type="InterPro" id="IPR016956">
    <property type="entry name" value="YdjM"/>
</dbReference>
<proteinExistence type="predicted"/>
<organism evidence="2 3">
    <name type="scientific">Paenibacillus melissococcoides</name>
    <dbReference type="NCBI Taxonomy" id="2912268"/>
    <lineage>
        <taxon>Bacteria</taxon>
        <taxon>Bacillati</taxon>
        <taxon>Bacillota</taxon>
        <taxon>Bacilli</taxon>
        <taxon>Bacillales</taxon>
        <taxon>Paenibacillaceae</taxon>
        <taxon>Paenibacillus</taxon>
    </lineage>
</organism>
<dbReference type="PIRSF" id="PIRSF030780">
    <property type="entry name" value="Md_memb_hyd_prd"/>
    <property type="match status" value="1"/>
</dbReference>
<evidence type="ECO:0000313" key="2">
    <source>
        <dbReference type="EMBL" id="CAH8248466.1"/>
    </source>
</evidence>
<keyword evidence="1" id="KW-1133">Transmembrane helix</keyword>
<evidence type="ECO:0000313" key="3">
    <source>
        <dbReference type="Proteomes" id="UP001154322"/>
    </source>
</evidence>
<dbReference type="PANTHER" id="PTHR35531:SF1">
    <property type="entry name" value="INNER MEMBRANE PROTEIN YBCI-RELATED"/>
    <property type="match status" value="1"/>
</dbReference>
<feature type="transmembrane region" description="Helical" evidence="1">
    <location>
        <begin position="158"/>
        <end position="177"/>
    </location>
</feature>
<dbReference type="Proteomes" id="UP001154322">
    <property type="component" value="Unassembled WGS sequence"/>
</dbReference>
<name>A0ABM9G8Y4_9BACL</name>
<keyword evidence="2" id="KW-0378">Hydrolase</keyword>
<feature type="transmembrane region" description="Helical" evidence="1">
    <location>
        <begin position="81"/>
        <end position="112"/>
    </location>
</feature>
<dbReference type="InterPro" id="IPR007404">
    <property type="entry name" value="YdjM-like"/>
</dbReference>
<accession>A0ABM9G8Y4</accession>
<sequence>MRGKIHSAAGIVLAEAIILSNSNGKPSWGITVAAVIGSGILALLPDLDHRSSTISRTFPLQIASHGLNILGFRHRAQMHSLMALLVLGGLMWVSSINLPWILSVCFFTAYFSHIFLDMFNEEGVELFWPLPWRIRLVPGFLAISSDNHSILQSIIDRVLHMLLMFFTFHLCIRYVAYLPGGDWLNIMWNKILSLVPTSIIGWIKF</sequence>
<keyword evidence="3" id="KW-1185">Reference proteome</keyword>
<dbReference type="PANTHER" id="PTHR35531">
    <property type="entry name" value="INNER MEMBRANE PROTEIN YBCI-RELATED"/>
    <property type="match status" value="1"/>
</dbReference>
<dbReference type="EMBL" id="CALYLO010000010">
    <property type="protein sequence ID" value="CAH8248466.1"/>
    <property type="molecule type" value="Genomic_DNA"/>
</dbReference>
<dbReference type="GO" id="GO:0016787">
    <property type="term" value="F:hydrolase activity"/>
    <property type="evidence" value="ECO:0007669"/>
    <property type="project" value="UniProtKB-KW"/>
</dbReference>
<gene>
    <name evidence="2" type="ORF">WJ0W_007134</name>
</gene>
<keyword evidence="1" id="KW-0472">Membrane</keyword>
<dbReference type="RefSeq" id="WP_261945473.1">
    <property type="nucleotide sequence ID" value="NZ_CALYLO010000010.1"/>
</dbReference>
<reference evidence="2" key="1">
    <citation type="submission" date="2022-06" db="EMBL/GenBank/DDBJ databases">
        <authorList>
            <person name="Dietemann V."/>
            <person name="Ory F."/>
            <person name="Dainat B."/>
            <person name="Oberhansli S."/>
        </authorList>
    </citation>
    <scope>NUCLEOTIDE SEQUENCE</scope>
    <source>
        <strain evidence="2">Ena-SAMPLE-TAB-26-04-2022-14:26:32:270-5432</strain>
    </source>
</reference>
<keyword evidence="1" id="KW-0812">Transmembrane</keyword>
<dbReference type="Pfam" id="PF04307">
    <property type="entry name" value="YdjM"/>
    <property type="match status" value="1"/>
</dbReference>
<evidence type="ECO:0000256" key="1">
    <source>
        <dbReference type="SAM" id="Phobius"/>
    </source>
</evidence>